<accession>A0A7I8K6A1</accession>
<evidence type="ECO:0000313" key="3">
    <source>
        <dbReference type="Proteomes" id="UP000663760"/>
    </source>
</evidence>
<dbReference type="EMBL" id="LR746266">
    <property type="protein sequence ID" value="CAA7393032.1"/>
    <property type="molecule type" value="Genomic_DNA"/>
</dbReference>
<organism evidence="2 3">
    <name type="scientific">Spirodela intermedia</name>
    <name type="common">Intermediate duckweed</name>
    <dbReference type="NCBI Taxonomy" id="51605"/>
    <lineage>
        <taxon>Eukaryota</taxon>
        <taxon>Viridiplantae</taxon>
        <taxon>Streptophyta</taxon>
        <taxon>Embryophyta</taxon>
        <taxon>Tracheophyta</taxon>
        <taxon>Spermatophyta</taxon>
        <taxon>Magnoliopsida</taxon>
        <taxon>Liliopsida</taxon>
        <taxon>Araceae</taxon>
        <taxon>Lemnoideae</taxon>
        <taxon>Spirodela</taxon>
    </lineage>
</organism>
<evidence type="ECO:0000256" key="1">
    <source>
        <dbReference type="SAM" id="MobiDB-lite"/>
    </source>
</evidence>
<feature type="compositionally biased region" description="Polar residues" evidence="1">
    <location>
        <begin position="10"/>
        <end position="19"/>
    </location>
</feature>
<protein>
    <submittedName>
        <fullName evidence="2">Uncharacterized protein</fullName>
    </submittedName>
</protein>
<keyword evidence="3" id="KW-1185">Reference proteome</keyword>
<name>A0A7I8K6A1_SPIIN</name>
<dbReference type="AlphaFoldDB" id="A0A7I8K6A1"/>
<feature type="region of interest" description="Disordered" evidence="1">
    <location>
        <begin position="1"/>
        <end position="30"/>
    </location>
</feature>
<proteinExistence type="predicted"/>
<reference evidence="2" key="1">
    <citation type="submission" date="2020-02" db="EMBL/GenBank/DDBJ databases">
        <authorList>
            <person name="Scholz U."/>
            <person name="Mascher M."/>
            <person name="Fiebig A."/>
        </authorList>
    </citation>
    <scope>NUCLEOTIDE SEQUENCE</scope>
</reference>
<sequence>MPRRGDATESESSLATSGPTKGPGDADYPGTFPVLNKTNYPLWDAIESDSVARKDRQALSKLWDLLRSMKINSEIGKSKKKNKLFSLMGLRKQRVEILRGRGRGRGRSNGRGSDEN</sequence>
<gene>
    <name evidence="2" type="ORF">SI8410_03003847</name>
</gene>
<dbReference type="Proteomes" id="UP000663760">
    <property type="component" value="Chromosome 3"/>
</dbReference>
<evidence type="ECO:0000313" key="2">
    <source>
        <dbReference type="EMBL" id="CAA7393032.1"/>
    </source>
</evidence>